<dbReference type="Proteomes" id="UP001595776">
    <property type="component" value="Unassembled WGS sequence"/>
</dbReference>
<feature type="domain" description="AsmA" evidence="2">
    <location>
        <begin position="5"/>
        <end position="166"/>
    </location>
</feature>
<proteinExistence type="predicted"/>
<dbReference type="PANTHER" id="PTHR30441">
    <property type="entry name" value="DUF748 DOMAIN-CONTAINING PROTEIN"/>
    <property type="match status" value="1"/>
</dbReference>
<accession>A0ABV8UAH5</accession>
<feature type="region of interest" description="Disordered" evidence="1">
    <location>
        <begin position="1119"/>
        <end position="1141"/>
    </location>
</feature>
<dbReference type="InterPro" id="IPR052894">
    <property type="entry name" value="AsmA-related"/>
</dbReference>
<dbReference type="RefSeq" id="WP_068152341.1">
    <property type="nucleotide sequence ID" value="NZ_JBHSCR010000005.1"/>
</dbReference>
<dbReference type="InterPro" id="IPR007844">
    <property type="entry name" value="AsmA"/>
</dbReference>
<sequence>MKTGKLLKLTYWLFGSLVALLLLASVAIGFLDWNQYRGTLSELASSRLGMRVDLAGRVTVGLFPRPEVSAETVRLYPAADPAADFVATADRIDMRLGFGALLKGDVAIQHLGFDGLNVVVQEDAEGAWNVKGWPKAETKTETSAVAIQMERLKIVGGTVELVDNAGVSRTIEGLSFNLKGQLPDGPLEWDGSFVAAGQTVTSSGRLRPSRGESTLSVKTDIGMAGGALHISGRLFGDGFAGRIQTEGDNLASFATAFQSLMGDTATASSLPESNFQLDVQVDREAGVYRAISRTMDVGGTRGRLDLTIARRGIGFHAAGSASLGIIDLAPWLEALEKTDGQETAATEPAGTGRLTGALDVAVEGIEVGGGVIQQVDAVVRFTESGLALTNLQALLPGGSGLFFTGSVTPTEGQGKLQLMSGNLPVLLRWMQIDVSERIPAGRLATGELSADVTIRQDEWRLSGLEARIDTSNFKGQVIGSAGSIWPTAVELAADALNLDAYLSDKASGAAPRDIFAAMPAVPVSVKMTADEVLWGGAKYSGLQLTGDVGSEQARLTGLSVRHAGGSLNLTGSLRPMGDTLDVEAEASLSRWAFPALREGSEEAAGYLQALGLKGVSGTLSAAGPLEAMRLTVRLAEGEQRNLTLSGGVGFAGGALKIDGLQGTLAHEDMSRLAMFESYALQGRVPVDITFAVSDNAEGTRSITLSGVIAGGQMLAEGSQKGDREDWRLSYDHKRAADVLALLGREGQLPHPAEPVRARARVTAAGGGWNAEDIEIRNGPARLAGALSMGADDKVAGKLMASGLTYNPLLGQRQGNVPTTPETGQVPAFFDLAGRVDLALDQVVILGQKVSAPNASLLAGDRSLRFALGDQATVNGGGSSVTLNLIAGEAMSLSGQVDVANIDIGAMLRAEGLAAALQGAASLSLSFDGQGDSLDAILRGLKGRGEMKGQAGSLNFLGVPTLVREMSSAPTASAFLGSVGNWLRQGSTSYSTLNARFTLDAGTMLLEELTAAGGWGQFGLDGQINFRDSFLNLKGLLALTTPPDTPAIPVEYTGPLDNPSASWTSRALERFVIAGIERRLRGSLAKDLEKIQGDQPVTNPGAEVFTRAFDLLSRLKAKQDAQKKKAEDEATDSSQETEEQRP</sequence>
<evidence type="ECO:0000313" key="3">
    <source>
        <dbReference type="EMBL" id="MFC4347808.1"/>
    </source>
</evidence>
<reference evidence="4" key="1">
    <citation type="journal article" date="2019" name="Int. J. Syst. Evol. Microbiol.">
        <title>The Global Catalogue of Microorganisms (GCM) 10K type strain sequencing project: providing services to taxonomists for standard genome sequencing and annotation.</title>
        <authorList>
            <consortium name="The Broad Institute Genomics Platform"/>
            <consortium name="The Broad Institute Genome Sequencing Center for Infectious Disease"/>
            <person name="Wu L."/>
            <person name="Ma J."/>
        </authorList>
    </citation>
    <scope>NUCLEOTIDE SEQUENCE [LARGE SCALE GENOMIC DNA]</scope>
    <source>
        <strain evidence="4">CGMCC 1.15304</strain>
    </source>
</reference>
<dbReference type="EMBL" id="JBHSCR010000005">
    <property type="protein sequence ID" value="MFC4347808.1"/>
    <property type="molecule type" value="Genomic_DNA"/>
</dbReference>
<organism evidence="3 4">
    <name type="scientific">Kordiimonas lipolytica</name>
    <dbReference type="NCBI Taxonomy" id="1662421"/>
    <lineage>
        <taxon>Bacteria</taxon>
        <taxon>Pseudomonadati</taxon>
        <taxon>Pseudomonadota</taxon>
        <taxon>Alphaproteobacteria</taxon>
        <taxon>Kordiimonadales</taxon>
        <taxon>Kordiimonadaceae</taxon>
        <taxon>Kordiimonas</taxon>
    </lineage>
</organism>
<evidence type="ECO:0000256" key="1">
    <source>
        <dbReference type="SAM" id="MobiDB-lite"/>
    </source>
</evidence>
<evidence type="ECO:0000259" key="2">
    <source>
        <dbReference type="Pfam" id="PF05170"/>
    </source>
</evidence>
<dbReference type="PANTHER" id="PTHR30441:SF8">
    <property type="entry name" value="DUF748 DOMAIN-CONTAINING PROTEIN"/>
    <property type="match status" value="1"/>
</dbReference>
<comment type="caution">
    <text evidence="3">The sequence shown here is derived from an EMBL/GenBank/DDBJ whole genome shotgun (WGS) entry which is preliminary data.</text>
</comment>
<protein>
    <submittedName>
        <fullName evidence="3">AsmA family protein</fullName>
    </submittedName>
</protein>
<keyword evidence="4" id="KW-1185">Reference proteome</keyword>
<gene>
    <name evidence="3" type="ORF">ACFO5Q_08135</name>
</gene>
<dbReference type="Pfam" id="PF05170">
    <property type="entry name" value="AsmA"/>
    <property type="match status" value="1"/>
</dbReference>
<name>A0ABV8UAH5_9PROT</name>
<evidence type="ECO:0000313" key="4">
    <source>
        <dbReference type="Proteomes" id="UP001595776"/>
    </source>
</evidence>
<feature type="compositionally biased region" description="Acidic residues" evidence="1">
    <location>
        <begin position="1128"/>
        <end position="1141"/>
    </location>
</feature>